<dbReference type="SUPFAM" id="SSF69255">
    <property type="entry name" value="gp5 N-terminal domain-like"/>
    <property type="match status" value="1"/>
</dbReference>
<dbReference type="Gene3D" id="2.30.110.50">
    <property type="match status" value="1"/>
</dbReference>
<dbReference type="Gene3D" id="4.10.220.110">
    <property type="match status" value="1"/>
</dbReference>
<keyword evidence="3" id="KW-0964">Secreted</keyword>
<accession>A0A0H2ZII5</accession>
<dbReference type="PANTHER" id="PTHR32305">
    <property type="match status" value="1"/>
</dbReference>
<feature type="compositionally biased region" description="Basic and acidic residues" evidence="4">
    <location>
        <begin position="753"/>
        <end position="763"/>
    </location>
</feature>
<name>A0A0H2ZII5_PSEAB</name>
<comment type="subcellular location">
    <subcellularLocation>
        <location evidence="1">Secreted</location>
    </subcellularLocation>
</comment>
<dbReference type="RefSeq" id="WP_003141826.1">
    <property type="nucleotide sequence ID" value="NC_008463.1"/>
</dbReference>
<dbReference type="InterPro" id="IPR017847">
    <property type="entry name" value="T6SS_RhsGE_Vgr_subset"/>
</dbReference>
<dbReference type="Pfam" id="PF05954">
    <property type="entry name" value="Phage_GPD"/>
    <property type="match status" value="1"/>
</dbReference>
<evidence type="ECO:0000256" key="2">
    <source>
        <dbReference type="ARBA" id="ARBA00005558"/>
    </source>
</evidence>
<evidence type="ECO:0000259" key="5">
    <source>
        <dbReference type="Pfam" id="PF04717"/>
    </source>
</evidence>
<dbReference type="Gene3D" id="2.40.50.230">
    <property type="entry name" value="Gp5 N-terminal domain"/>
    <property type="match status" value="1"/>
</dbReference>
<evidence type="ECO:0000259" key="6">
    <source>
        <dbReference type="Pfam" id="PF22178"/>
    </source>
</evidence>
<dbReference type="Gene3D" id="3.55.50.10">
    <property type="entry name" value="Baseplate protein-like domains"/>
    <property type="match status" value="1"/>
</dbReference>
<dbReference type="InterPro" id="IPR037026">
    <property type="entry name" value="Vgr_OB-fold_dom_sf"/>
</dbReference>
<dbReference type="InterPro" id="IPR050708">
    <property type="entry name" value="T6SS_VgrG/RHS"/>
</dbReference>
<evidence type="ECO:0000256" key="4">
    <source>
        <dbReference type="SAM" id="MobiDB-lite"/>
    </source>
</evidence>
<feature type="domain" description="Gp5/Type VI secretion system Vgr C-terminal trimerisation" evidence="6">
    <location>
        <begin position="477"/>
        <end position="582"/>
    </location>
</feature>
<dbReference type="SUPFAM" id="SSF69279">
    <property type="entry name" value="Phage tail proteins"/>
    <property type="match status" value="2"/>
</dbReference>
<dbReference type="InterPro" id="IPR006533">
    <property type="entry name" value="T6SS_Vgr_RhsGE"/>
</dbReference>
<dbReference type="KEGG" id="pau:PA14_67230"/>
<dbReference type="BioCyc" id="PAER208963:G1G74-5672-MONOMER"/>
<feature type="region of interest" description="Disordered" evidence="4">
    <location>
        <begin position="753"/>
        <end position="790"/>
    </location>
</feature>
<dbReference type="GO" id="GO:0005576">
    <property type="term" value="C:extracellular region"/>
    <property type="evidence" value="ECO:0007669"/>
    <property type="project" value="UniProtKB-SubCell"/>
</dbReference>
<comment type="similarity">
    <text evidence="2">Belongs to the VgrG protein family.</text>
</comment>
<dbReference type="InterPro" id="IPR006531">
    <property type="entry name" value="Gp5/Vgr_OB"/>
</dbReference>
<dbReference type="Pfam" id="PF04717">
    <property type="entry name" value="Phage_base_V"/>
    <property type="match status" value="1"/>
</dbReference>
<evidence type="ECO:0000256" key="1">
    <source>
        <dbReference type="ARBA" id="ARBA00004613"/>
    </source>
</evidence>
<organism evidence="7 8">
    <name type="scientific">Pseudomonas aeruginosa (strain UCBPP-PA14)</name>
    <dbReference type="NCBI Taxonomy" id="208963"/>
    <lineage>
        <taxon>Bacteria</taxon>
        <taxon>Pseudomonadati</taxon>
        <taxon>Pseudomonadota</taxon>
        <taxon>Gammaproteobacteria</taxon>
        <taxon>Pseudomonadales</taxon>
        <taxon>Pseudomonadaceae</taxon>
        <taxon>Pseudomonas</taxon>
    </lineage>
</organism>
<proteinExistence type="inferred from homology"/>
<feature type="domain" description="Gp5/Type VI secretion system Vgr protein OB-fold" evidence="5">
    <location>
        <begin position="393"/>
        <end position="460"/>
    </location>
</feature>
<dbReference type="Pfam" id="PF22178">
    <property type="entry name" value="Gp5_trimer_C"/>
    <property type="match status" value="1"/>
</dbReference>
<dbReference type="NCBIfam" id="TIGR03361">
    <property type="entry name" value="VI_Rhs_Vgr"/>
    <property type="match status" value="1"/>
</dbReference>
<dbReference type="EMBL" id="CP000438">
    <property type="protein sequence ID" value="ABJ14473.1"/>
    <property type="molecule type" value="Genomic_DNA"/>
</dbReference>
<gene>
    <name evidence="7" type="ordered locus">PA14_67230</name>
</gene>
<dbReference type="Proteomes" id="UP000000653">
    <property type="component" value="Chromosome"/>
</dbReference>
<dbReference type="InterPro" id="IPR054030">
    <property type="entry name" value="Gp5_Vgr_C"/>
</dbReference>
<sequence length="790" mass="87889">MFAPANQTHFSLRIENLRHDFQVLAFRGREAISQPFRFDLELVSERSDLDLDALLHQPAFLILSPSGQGVHGQLTSIAQGDSGKRLTGYRATLEPRLAYLGLCSDQRIFQRLSVPEIIGRVLEGHGILADAYRFQLGPTPYPAREYCTQYDETDLAFLSRLCEEEGIHYHHEFSAQGHMLVFGDDQTSFPRLQRPVAYVQDAGLVADQPVVKRFGVRFDTRASRVTRRDYDFEQPALQMQAAHGPQPGAQQPDLEDYDYPGRFTHRERGKHLSRRALERHRADYLQARGESDEPALLSGHFLTLSAHPCGEWNDLWLLTEVLHEGRQPQVLEESIDSDVAQGRGDFRQGYRNRFVATPWSAHFRPPLEHPRPRVLGCQTAVVTGPAGETIHCDQYGRVKVQFFWDRLGQADDNTSCWLRVASNWAGKRYGGVAIPRVGMEVLVGFLEGDPDQPLVTGCLYHSENRVPYELPQNKTRSVFKTDSYPGGGGFNELRIEDRKGQEQIFVHAQRDWDENIEHDQKIRVGHERHDTVEGDSYSEFRAEEQRTVHADRKVELKAADHLSVADALHLRIGTGQFVEAGDEIHFKAGDKVVIEAGMELTLKGGGSFARLDPGGVTLDGAQVMINSGGSPGIGSGVRALSPLQPLAADAAAAGGALLGAIAQKIGEAPQKLLRFELSPLPGVASAARQPYRLYANGALKEEGIADEGGAISFEPLPGERTYRIETANGHAYEVEMVDRPDALQVDDRLAQQGFRDYRAEMPQHKPRSAPDAYRRDASRPGAADKDDPTP</sequence>
<reference evidence="7 8" key="1">
    <citation type="journal article" date="2006" name="Genome Biol.">
        <title>Genomic analysis reveals that Pseudomonas aeruginosa virulence is combinatorial.</title>
        <authorList>
            <person name="Lee D.G."/>
            <person name="Urbach J.M."/>
            <person name="Wu G."/>
            <person name="Liberati N.T."/>
            <person name="Feinbaum R.L."/>
            <person name="Miyata S."/>
            <person name="Diggins L.T."/>
            <person name="He J."/>
            <person name="Saucier M."/>
            <person name="Deziel E."/>
            <person name="Friedman L."/>
            <person name="Li L."/>
            <person name="Grills G."/>
            <person name="Montgomery K."/>
            <person name="Kucherlapati R."/>
            <person name="Rahme L.G."/>
            <person name="Ausubel F.M."/>
        </authorList>
    </citation>
    <scope>NUCLEOTIDE SEQUENCE [LARGE SCALE GENOMIC DNA]</scope>
    <source>
        <strain evidence="7 8">UCBPP-PA14</strain>
    </source>
</reference>
<dbReference type="NCBIfam" id="TIGR01646">
    <property type="entry name" value="vgr_GE"/>
    <property type="match status" value="1"/>
</dbReference>
<dbReference type="SUPFAM" id="SSF69349">
    <property type="entry name" value="Phage fibre proteins"/>
    <property type="match status" value="1"/>
</dbReference>
<feature type="compositionally biased region" description="Basic and acidic residues" evidence="4">
    <location>
        <begin position="772"/>
        <end position="790"/>
    </location>
</feature>
<evidence type="ECO:0000313" key="7">
    <source>
        <dbReference type="EMBL" id="ABJ14473.1"/>
    </source>
</evidence>
<evidence type="ECO:0000256" key="3">
    <source>
        <dbReference type="ARBA" id="ARBA00022525"/>
    </source>
</evidence>
<dbReference type="PANTHER" id="PTHR32305:SF15">
    <property type="entry name" value="PROTEIN RHSA-RELATED"/>
    <property type="match status" value="1"/>
</dbReference>
<evidence type="ECO:0000313" key="8">
    <source>
        <dbReference type="Proteomes" id="UP000000653"/>
    </source>
</evidence>
<protein>
    <submittedName>
        <fullName evidence="7">Uncharacterized protein</fullName>
    </submittedName>
</protein>
<dbReference type="AlphaFoldDB" id="A0A0H2ZII5"/>
<dbReference type="HOGENOM" id="CLU_004121_7_0_6"/>